<evidence type="ECO:0000313" key="3">
    <source>
        <dbReference type="Proteomes" id="UP000887572"/>
    </source>
</evidence>
<reference evidence="4" key="1">
    <citation type="submission" date="2022-11" db="UniProtKB">
        <authorList>
            <consortium name="WormBaseParasite"/>
        </authorList>
    </citation>
    <scope>IDENTIFICATION</scope>
</reference>
<evidence type="ECO:0000313" key="4">
    <source>
        <dbReference type="WBParaSite" id="Gr19_v10_g585.t1"/>
    </source>
</evidence>
<dbReference type="InterPro" id="IPR036719">
    <property type="entry name" value="Neuro-gated_channel_TM_sf"/>
</dbReference>
<accession>A0A914I0W7</accession>
<dbReference type="SUPFAM" id="SSF90112">
    <property type="entry name" value="Neurotransmitter-gated ion-channel transmembrane pore"/>
    <property type="match status" value="1"/>
</dbReference>
<keyword evidence="2" id="KW-1133">Transmembrane helix</keyword>
<feature type="transmembrane region" description="Helical" evidence="2">
    <location>
        <begin position="259"/>
        <end position="278"/>
    </location>
</feature>
<dbReference type="Gene3D" id="1.20.58.390">
    <property type="entry name" value="Neurotransmitter-gated ion-channel transmembrane domain"/>
    <property type="match status" value="1"/>
</dbReference>
<dbReference type="InterPro" id="IPR038050">
    <property type="entry name" value="Neuro_actylchol_rec"/>
</dbReference>
<proteinExistence type="predicted"/>
<evidence type="ECO:0000256" key="2">
    <source>
        <dbReference type="SAM" id="Phobius"/>
    </source>
</evidence>
<evidence type="ECO:0000256" key="1">
    <source>
        <dbReference type="SAM" id="MobiDB-lite"/>
    </source>
</evidence>
<keyword evidence="2" id="KW-0812">Transmembrane</keyword>
<dbReference type="PRINTS" id="PR00253">
    <property type="entry name" value="GABAARECEPTR"/>
</dbReference>
<dbReference type="GO" id="GO:0005216">
    <property type="term" value="F:monoatomic ion channel activity"/>
    <property type="evidence" value="ECO:0007669"/>
    <property type="project" value="InterPro"/>
</dbReference>
<dbReference type="GO" id="GO:0016020">
    <property type="term" value="C:membrane"/>
    <property type="evidence" value="ECO:0007669"/>
    <property type="project" value="InterPro"/>
</dbReference>
<keyword evidence="2" id="KW-0472">Membrane</keyword>
<feature type="transmembrane region" description="Helical" evidence="2">
    <location>
        <begin position="20"/>
        <end position="39"/>
    </location>
</feature>
<dbReference type="WBParaSite" id="Gr19_v10_g585.t1">
    <property type="protein sequence ID" value="Gr19_v10_g585.t1"/>
    <property type="gene ID" value="Gr19_v10_g585"/>
</dbReference>
<sequence length="283" mass="32614">MFRYGIPPFPLPSNDVGLHLLDALIFLVLLEYSFVSYFFTRRTFDCSHRAVNSECSRRLQTKQGHGTTAEEANRAAGNELKERGGRRQTKPAEMVRLGLLKVNSSAMILPFLSKSRKAGGGFVFGNLILFTKQQQHPCRRPAALPTHRNGSVEKCRFSDRKRRRFCRMNNIREEQQMMGRNHSEEGILMGLGMMEEERGEGVPMPPRENGLWDWDEEDGRGAAGSGGRSWRSTGIGTHCQQCQWEDEMRGRSIDRYSRALFPTIFFSFCLAYWLYYWVLMNHE</sequence>
<feature type="region of interest" description="Disordered" evidence="1">
    <location>
        <begin position="56"/>
        <end position="88"/>
    </location>
</feature>
<keyword evidence="3" id="KW-1185">Reference proteome</keyword>
<dbReference type="GO" id="GO:0004888">
    <property type="term" value="F:transmembrane signaling receptor activity"/>
    <property type="evidence" value="ECO:0007669"/>
    <property type="project" value="InterPro"/>
</dbReference>
<dbReference type="AlphaFoldDB" id="A0A914I0W7"/>
<name>A0A914I0W7_GLORO</name>
<dbReference type="Proteomes" id="UP000887572">
    <property type="component" value="Unplaced"/>
</dbReference>
<protein>
    <submittedName>
        <fullName evidence="4">Uncharacterized protein</fullName>
    </submittedName>
</protein>
<organism evidence="3 4">
    <name type="scientific">Globodera rostochiensis</name>
    <name type="common">Golden nematode worm</name>
    <name type="synonym">Heterodera rostochiensis</name>
    <dbReference type="NCBI Taxonomy" id="31243"/>
    <lineage>
        <taxon>Eukaryota</taxon>
        <taxon>Metazoa</taxon>
        <taxon>Ecdysozoa</taxon>
        <taxon>Nematoda</taxon>
        <taxon>Chromadorea</taxon>
        <taxon>Rhabditida</taxon>
        <taxon>Tylenchina</taxon>
        <taxon>Tylenchomorpha</taxon>
        <taxon>Tylenchoidea</taxon>
        <taxon>Heteroderidae</taxon>
        <taxon>Heteroderinae</taxon>
        <taxon>Globodera</taxon>
    </lineage>
</organism>
<dbReference type="InterPro" id="IPR006028">
    <property type="entry name" value="GABAA/Glycine_rcpt"/>
</dbReference>